<dbReference type="InterPro" id="IPR006938">
    <property type="entry name" value="DUF624"/>
</dbReference>
<feature type="transmembrane region" description="Helical" evidence="1">
    <location>
        <begin position="99"/>
        <end position="124"/>
    </location>
</feature>
<feature type="transmembrane region" description="Helical" evidence="1">
    <location>
        <begin position="75"/>
        <end position="93"/>
    </location>
</feature>
<dbReference type="EMBL" id="CP104778">
    <property type="protein sequence ID" value="WPC21626.1"/>
    <property type="molecule type" value="Genomic_DNA"/>
</dbReference>
<evidence type="ECO:0000256" key="1">
    <source>
        <dbReference type="SAM" id="Phobius"/>
    </source>
</evidence>
<keyword evidence="1" id="KW-1133">Transmembrane helix</keyword>
<dbReference type="RefSeq" id="WP_057774087.1">
    <property type="nucleotide sequence ID" value="NZ_BBIM01000045.1"/>
</dbReference>
<sequence>MISLGVQKILVRAYVLIKLSLLFWAYAFSGLLIFGIGPALLTIAELYQQHQWSYEKIKFKAGWQLFKRNFKFGNLYFYLLATVLTGLGINLFLSVQTPGLAFLVTDFVIMFVICLVLSMFHYGLLLNANYEVNLRTTLKLSFIQFFNNFLDVIKLLAGFIAILIITYKFPGLILFATVPAFIVWTTIVSKKWYQKLAFVI</sequence>
<feature type="transmembrane region" description="Helical" evidence="1">
    <location>
        <begin position="171"/>
        <end position="188"/>
    </location>
</feature>
<name>A0ABZ0Q3S8_9LACO</name>
<keyword evidence="1" id="KW-0812">Transmembrane</keyword>
<keyword evidence="3" id="KW-1185">Reference proteome</keyword>
<protein>
    <submittedName>
        <fullName evidence="2">DUF624 domain-containing protein</fullName>
    </submittedName>
</protein>
<evidence type="ECO:0000313" key="3">
    <source>
        <dbReference type="Proteomes" id="UP001302696"/>
    </source>
</evidence>
<organism evidence="2 3">
    <name type="scientific">Pediococcus inopinatus</name>
    <dbReference type="NCBI Taxonomy" id="114090"/>
    <lineage>
        <taxon>Bacteria</taxon>
        <taxon>Bacillati</taxon>
        <taxon>Bacillota</taxon>
        <taxon>Bacilli</taxon>
        <taxon>Lactobacillales</taxon>
        <taxon>Lactobacillaceae</taxon>
        <taxon>Pediococcus</taxon>
    </lineage>
</organism>
<reference evidence="3" key="1">
    <citation type="submission" date="2024-06" db="EMBL/GenBank/DDBJ databases">
        <authorList>
            <person name="Chang H.C."/>
            <person name="Mun S.Y."/>
        </authorList>
    </citation>
    <scope>NUCLEOTIDE SEQUENCE [LARGE SCALE GENOMIC DNA]</scope>
    <source>
        <strain evidence="3">KT1</strain>
    </source>
</reference>
<gene>
    <name evidence="2" type="ORF">N6G96_10255</name>
</gene>
<dbReference type="Pfam" id="PF04854">
    <property type="entry name" value="DUF624"/>
    <property type="match status" value="1"/>
</dbReference>
<feature type="transmembrane region" description="Helical" evidence="1">
    <location>
        <begin position="23"/>
        <end position="47"/>
    </location>
</feature>
<feature type="transmembrane region" description="Helical" evidence="1">
    <location>
        <begin position="145"/>
        <end position="165"/>
    </location>
</feature>
<proteinExistence type="predicted"/>
<keyword evidence="1" id="KW-0472">Membrane</keyword>
<evidence type="ECO:0000313" key="2">
    <source>
        <dbReference type="EMBL" id="WPC21626.1"/>
    </source>
</evidence>
<dbReference type="Proteomes" id="UP001302696">
    <property type="component" value="Chromosome"/>
</dbReference>
<accession>A0ABZ0Q3S8</accession>